<proteinExistence type="predicted"/>
<name>A0A9W7GMT0_9STRA</name>
<feature type="compositionally biased region" description="Polar residues" evidence="1">
    <location>
        <begin position="178"/>
        <end position="190"/>
    </location>
</feature>
<feature type="compositionally biased region" description="Low complexity" evidence="1">
    <location>
        <begin position="160"/>
        <end position="172"/>
    </location>
</feature>
<evidence type="ECO:0000313" key="3">
    <source>
        <dbReference type="Proteomes" id="UP001165065"/>
    </source>
</evidence>
<feature type="compositionally biased region" description="Polar residues" evidence="1">
    <location>
        <begin position="12"/>
        <end position="28"/>
    </location>
</feature>
<dbReference type="OrthoDB" id="10442164at2759"/>
<feature type="compositionally biased region" description="Polar residues" evidence="1">
    <location>
        <begin position="92"/>
        <end position="102"/>
    </location>
</feature>
<dbReference type="Proteomes" id="UP001165065">
    <property type="component" value="Unassembled WGS sequence"/>
</dbReference>
<feature type="compositionally biased region" description="Polar residues" evidence="1">
    <location>
        <begin position="65"/>
        <end position="84"/>
    </location>
</feature>
<organism evidence="2 3">
    <name type="scientific">Triparma columacea</name>
    <dbReference type="NCBI Taxonomy" id="722753"/>
    <lineage>
        <taxon>Eukaryota</taxon>
        <taxon>Sar</taxon>
        <taxon>Stramenopiles</taxon>
        <taxon>Ochrophyta</taxon>
        <taxon>Bolidophyceae</taxon>
        <taxon>Parmales</taxon>
        <taxon>Triparmaceae</taxon>
        <taxon>Triparma</taxon>
    </lineage>
</organism>
<accession>A0A9W7GMT0</accession>
<feature type="compositionally biased region" description="Basic and acidic residues" evidence="1">
    <location>
        <begin position="116"/>
        <end position="159"/>
    </location>
</feature>
<dbReference type="EMBL" id="BRYA01000312">
    <property type="protein sequence ID" value="GMI46785.1"/>
    <property type="molecule type" value="Genomic_DNA"/>
</dbReference>
<sequence length="190" mass="21385">MDSSDEDYQDASHPSSNSVPPSTLNSHKATYRGGPQHAPVAIPDYSDEEEEMVQVITKAKPVGKVSSSMFASKNSKNSVMSTSAFAPDSNEGAATSSLTMGHTNKEGLDPNAVKQVLEERKRLDDKLRMQQKELEELRKLKEDQARSQQHERQARDDLQKQQQELLQRQQELIKNSRRNNSTYTDNHTTT</sequence>
<gene>
    <name evidence="2" type="ORF">TrCOL_g9481</name>
</gene>
<evidence type="ECO:0000256" key="1">
    <source>
        <dbReference type="SAM" id="MobiDB-lite"/>
    </source>
</evidence>
<feature type="region of interest" description="Disordered" evidence="1">
    <location>
        <begin position="1"/>
        <end position="42"/>
    </location>
</feature>
<dbReference type="AlphaFoldDB" id="A0A9W7GMT0"/>
<comment type="caution">
    <text evidence="2">The sequence shown here is derived from an EMBL/GenBank/DDBJ whole genome shotgun (WGS) entry which is preliminary data.</text>
</comment>
<reference evidence="3" key="1">
    <citation type="journal article" date="2023" name="Commun. Biol.">
        <title>Genome analysis of Parmales, the sister group of diatoms, reveals the evolutionary specialization of diatoms from phago-mixotrophs to photoautotrophs.</title>
        <authorList>
            <person name="Ban H."/>
            <person name="Sato S."/>
            <person name="Yoshikawa S."/>
            <person name="Yamada K."/>
            <person name="Nakamura Y."/>
            <person name="Ichinomiya M."/>
            <person name="Sato N."/>
            <person name="Blanc-Mathieu R."/>
            <person name="Endo H."/>
            <person name="Kuwata A."/>
            <person name="Ogata H."/>
        </authorList>
    </citation>
    <scope>NUCLEOTIDE SEQUENCE [LARGE SCALE GENOMIC DNA]</scope>
</reference>
<feature type="region of interest" description="Disordered" evidence="1">
    <location>
        <begin position="62"/>
        <end position="190"/>
    </location>
</feature>
<protein>
    <submittedName>
        <fullName evidence="2">Uncharacterized protein</fullName>
    </submittedName>
</protein>
<keyword evidence="3" id="KW-1185">Reference proteome</keyword>
<evidence type="ECO:0000313" key="2">
    <source>
        <dbReference type="EMBL" id="GMI46785.1"/>
    </source>
</evidence>